<keyword evidence="3" id="KW-1185">Reference proteome</keyword>
<evidence type="ECO:0000256" key="1">
    <source>
        <dbReference type="SAM" id="MobiDB-lite"/>
    </source>
</evidence>
<name>B3RWY8_TRIAD</name>
<dbReference type="HOGENOM" id="CLU_722264_0_0_1"/>
<feature type="compositionally biased region" description="Basic residues" evidence="1">
    <location>
        <begin position="91"/>
        <end position="113"/>
    </location>
</feature>
<evidence type="ECO:0000313" key="2">
    <source>
        <dbReference type="EMBL" id="EDV25215.1"/>
    </source>
</evidence>
<protein>
    <submittedName>
        <fullName evidence="2">Uncharacterized protein</fullName>
    </submittedName>
</protein>
<organism evidence="2 3">
    <name type="scientific">Trichoplax adhaerens</name>
    <name type="common">Trichoplax reptans</name>
    <dbReference type="NCBI Taxonomy" id="10228"/>
    <lineage>
        <taxon>Eukaryota</taxon>
        <taxon>Metazoa</taxon>
        <taxon>Placozoa</taxon>
        <taxon>Uniplacotomia</taxon>
        <taxon>Trichoplacea</taxon>
        <taxon>Trichoplacidae</taxon>
        <taxon>Trichoplax</taxon>
    </lineage>
</organism>
<proteinExistence type="predicted"/>
<accession>B3RWY8</accession>
<feature type="compositionally biased region" description="Polar residues" evidence="1">
    <location>
        <begin position="58"/>
        <end position="73"/>
    </location>
</feature>
<dbReference type="Proteomes" id="UP000009022">
    <property type="component" value="Unassembled WGS sequence"/>
</dbReference>
<feature type="compositionally biased region" description="Low complexity" evidence="1">
    <location>
        <begin position="114"/>
        <end position="136"/>
    </location>
</feature>
<dbReference type="RefSeq" id="XP_002113105.1">
    <property type="nucleotide sequence ID" value="XM_002113069.1"/>
</dbReference>
<dbReference type="KEGG" id="tad:TRIADDRAFT_56932"/>
<dbReference type="AlphaFoldDB" id="B3RWY8"/>
<reference evidence="2 3" key="1">
    <citation type="journal article" date="2008" name="Nature">
        <title>The Trichoplax genome and the nature of placozoans.</title>
        <authorList>
            <person name="Srivastava M."/>
            <person name="Begovic E."/>
            <person name="Chapman J."/>
            <person name="Putnam N.H."/>
            <person name="Hellsten U."/>
            <person name="Kawashima T."/>
            <person name="Kuo A."/>
            <person name="Mitros T."/>
            <person name="Salamov A."/>
            <person name="Carpenter M.L."/>
            <person name="Signorovitch A.Y."/>
            <person name="Moreno M.A."/>
            <person name="Kamm K."/>
            <person name="Grimwood J."/>
            <person name="Schmutz J."/>
            <person name="Shapiro H."/>
            <person name="Grigoriev I.V."/>
            <person name="Buss L.W."/>
            <person name="Schierwater B."/>
            <person name="Dellaporta S.L."/>
            <person name="Rokhsar D.S."/>
        </authorList>
    </citation>
    <scope>NUCLEOTIDE SEQUENCE [LARGE SCALE GENOMIC DNA]</scope>
    <source>
        <strain evidence="2 3">Grell-BS-1999</strain>
    </source>
</reference>
<gene>
    <name evidence="2" type="ORF">TRIADDRAFT_56932</name>
</gene>
<sequence length="383" mass="44361">MTLLFLHVLLDKRINRVLCCCGLCAILFCCTKCRKKKDVEGGKDEVVLHARGQATTAGISGNLNTQDQALDNDNQSRRRKRKKKEKEEKKNKKKKSESKKKKSKKKKSKRKNKSSSSSSSSDDSSTIDSYSSSDYSSSRRRNSPKYRRRRRRSLDSIRDRYDDRYYDRSFSADEKQRYRVHIDERKSLHKQLSSKHKKENTRDLPPAYESIARAAQLMEQRKATKDQAYKKPTLSQQQKQILRNLYKKVKANESGSQDKSIKLTARQKLLILKLRRKIAAKKAGENFFSCDEIENLSDISGEFYDCPDSEASNVYKPKLEIQIEPDQQPNPTDPLQRNLQLQNSSDENQALHDRIKDIIYSKRVMNGYFSQNDQGETSAARIA</sequence>
<dbReference type="InParanoid" id="B3RWY8"/>
<evidence type="ECO:0000313" key="3">
    <source>
        <dbReference type="Proteomes" id="UP000009022"/>
    </source>
</evidence>
<dbReference type="CTD" id="6754318"/>
<dbReference type="GeneID" id="6754318"/>
<dbReference type="EMBL" id="DS985245">
    <property type="protein sequence ID" value="EDV25215.1"/>
    <property type="molecule type" value="Genomic_DNA"/>
</dbReference>
<feature type="region of interest" description="Disordered" evidence="1">
    <location>
        <begin position="58"/>
        <end position="153"/>
    </location>
</feature>
<feature type="compositionally biased region" description="Basic residues" evidence="1">
    <location>
        <begin position="138"/>
        <end position="152"/>
    </location>
</feature>